<feature type="transmembrane region" description="Helical" evidence="1">
    <location>
        <begin position="12"/>
        <end position="29"/>
    </location>
</feature>
<dbReference type="Proteomes" id="UP000215355">
    <property type="component" value="Chromosome 1"/>
</dbReference>
<feature type="transmembrane region" description="Helical" evidence="1">
    <location>
        <begin position="67"/>
        <end position="87"/>
    </location>
</feature>
<dbReference type="KEGG" id="smiz:4412673_00026"/>
<evidence type="ECO:0008006" key="4">
    <source>
        <dbReference type="Google" id="ProtNLM"/>
    </source>
</evidence>
<evidence type="ECO:0000256" key="1">
    <source>
        <dbReference type="SAM" id="Phobius"/>
    </source>
</evidence>
<keyword evidence="1" id="KW-0472">Membrane</keyword>
<dbReference type="EMBL" id="LT906468">
    <property type="protein sequence ID" value="SNV35085.1"/>
    <property type="molecule type" value="Genomic_DNA"/>
</dbReference>
<keyword evidence="1" id="KW-0812">Transmembrane</keyword>
<evidence type="ECO:0000313" key="3">
    <source>
        <dbReference type="Proteomes" id="UP000215355"/>
    </source>
</evidence>
<dbReference type="RefSeq" id="WP_093100002.1">
    <property type="nucleotide sequence ID" value="NZ_DAMDLF010000003.1"/>
</dbReference>
<evidence type="ECO:0000313" key="2">
    <source>
        <dbReference type="EMBL" id="SNV35085.1"/>
    </source>
</evidence>
<gene>
    <name evidence="2" type="ORF">SAMEA4412673_00026</name>
</gene>
<protein>
    <recommendedName>
        <fullName evidence="4">Phospholipase_D-nuclease N-terminal</fullName>
    </recommendedName>
</protein>
<proteinExistence type="predicted"/>
<organism evidence="2 3">
    <name type="scientific">Sphingobacterium mizutaii</name>
    <dbReference type="NCBI Taxonomy" id="1010"/>
    <lineage>
        <taxon>Bacteria</taxon>
        <taxon>Pseudomonadati</taxon>
        <taxon>Bacteroidota</taxon>
        <taxon>Sphingobacteriia</taxon>
        <taxon>Sphingobacteriales</taxon>
        <taxon>Sphingobacteriaceae</taxon>
        <taxon>Sphingobacterium</taxon>
    </lineage>
</organism>
<name>A0AAJ4X914_9SPHI</name>
<accession>A0AAJ4X914</accession>
<reference evidence="2 3" key="1">
    <citation type="submission" date="2017-06" db="EMBL/GenBank/DDBJ databases">
        <authorList>
            <consortium name="Pathogen Informatics"/>
        </authorList>
    </citation>
    <scope>NUCLEOTIDE SEQUENCE [LARGE SCALE GENOMIC DNA]</scope>
    <source>
        <strain evidence="2 3">NCTC12149</strain>
    </source>
</reference>
<sequence>MNKLFHQTKQAFLFSLAFYILSILFFVLRVGYAPILLSISMVLSLIWVVLVLLEIMRSTRISNGERMILALFVIMGNILAGIVYFYFIRERVTGFKVIKKK</sequence>
<feature type="transmembrane region" description="Helical" evidence="1">
    <location>
        <begin position="35"/>
        <end position="55"/>
    </location>
</feature>
<dbReference type="AlphaFoldDB" id="A0AAJ4X914"/>
<keyword evidence="1" id="KW-1133">Transmembrane helix</keyword>